<protein>
    <submittedName>
        <fullName evidence="5">Uncharacterized protein</fullName>
    </submittedName>
</protein>
<reference evidence="5" key="1">
    <citation type="submission" date="2022-11" db="UniProtKB">
        <authorList>
            <consortium name="WormBaseParasite"/>
        </authorList>
    </citation>
    <scope>IDENTIFICATION</scope>
</reference>
<keyword evidence="3" id="KW-0812">Transmembrane</keyword>
<feature type="compositionally biased region" description="Basic and acidic residues" evidence="2">
    <location>
        <begin position="317"/>
        <end position="330"/>
    </location>
</feature>
<name>A0A914CCJ2_9BILA</name>
<dbReference type="WBParaSite" id="ACRNAN_Path_862.g3327.t1">
    <property type="protein sequence ID" value="ACRNAN_Path_862.g3327.t1"/>
    <property type="gene ID" value="ACRNAN_Path_862.g3327"/>
</dbReference>
<dbReference type="Gene3D" id="1.10.287.1490">
    <property type="match status" value="1"/>
</dbReference>
<keyword evidence="3" id="KW-0472">Membrane</keyword>
<evidence type="ECO:0000256" key="3">
    <source>
        <dbReference type="SAM" id="Phobius"/>
    </source>
</evidence>
<keyword evidence="1" id="KW-0175">Coiled coil</keyword>
<evidence type="ECO:0000256" key="2">
    <source>
        <dbReference type="SAM" id="MobiDB-lite"/>
    </source>
</evidence>
<dbReference type="AlphaFoldDB" id="A0A914CCJ2"/>
<feature type="region of interest" description="Disordered" evidence="2">
    <location>
        <begin position="317"/>
        <end position="358"/>
    </location>
</feature>
<feature type="region of interest" description="Disordered" evidence="2">
    <location>
        <begin position="253"/>
        <end position="293"/>
    </location>
</feature>
<accession>A0A914CCJ2</accession>
<organism evidence="4 5">
    <name type="scientific">Acrobeloides nanus</name>
    <dbReference type="NCBI Taxonomy" id="290746"/>
    <lineage>
        <taxon>Eukaryota</taxon>
        <taxon>Metazoa</taxon>
        <taxon>Ecdysozoa</taxon>
        <taxon>Nematoda</taxon>
        <taxon>Chromadorea</taxon>
        <taxon>Rhabditida</taxon>
        <taxon>Tylenchina</taxon>
        <taxon>Cephalobomorpha</taxon>
        <taxon>Cephaloboidea</taxon>
        <taxon>Cephalobidae</taxon>
        <taxon>Acrobeloides</taxon>
    </lineage>
</organism>
<evidence type="ECO:0000256" key="1">
    <source>
        <dbReference type="SAM" id="Coils"/>
    </source>
</evidence>
<feature type="coiled-coil region" evidence="1">
    <location>
        <begin position="99"/>
        <end position="154"/>
    </location>
</feature>
<dbReference type="Proteomes" id="UP000887540">
    <property type="component" value="Unplaced"/>
</dbReference>
<sequence>MHDSSASYHRLGRTSSSSGFSRNILFFIILVALTIFGSLFYLYNSTSNELATLREELASQNTYVSKLKNEVLEINVNLEKSRTAESECKNAKSTAETKLTECTDELEKKKSALTDLEGTKTKSEDSMKELQTKVDEYKALLENQKTNMSAMQEVGVNQEAIVIKLNETVQLLQKDLILKDEIIHKLKAQLNSSSSSASVNSPASVNLSASVNSSTSLNSSTNLTQIAEQSVQNQTNSNVTDVKSNFLSHAEIPKNKEDQDDEQSNAGNIPEPKTLTEHAPILTSNKNAAENDEHRSKEMLGGLGDVIVNREPGARVKIEEVKEEQEKKDQGAPLIDVAEKQDKEDEKDQEIKQSNDFN</sequence>
<evidence type="ECO:0000313" key="4">
    <source>
        <dbReference type="Proteomes" id="UP000887540"/>
    </source>
</evidence>
<keyword evidence="4" id="KW-1185">Reference proteome</keyword>
<proteinExistence type="predicted"/>
<feature type="transmembrane region" description="Helical" evidence="3">
    <location>
        <begin position="20"/>
        <end position="43"/>
    </location>
</feature>
<feature type="compositionally biased region" description="Basic and acidic residues" evidence="2">
    <location>
        <begin position="337"/>
        <end position="358"/>
    </location>
</feature>
<keyword evidence="3" id="KW-1133">Transmembrane helix</keyword>
<evidence type="ECO:0000313" key="5">
    <source>
        <dbReference type="WBParaSite" id="ACRNAN_Path_862.g3327.t1"/>
    </source>
</evidence>